<dbReference type="Proteomes" id="UP000663889">
    <property type="component" value="Unassembled WGS sequence"/>
</dbReference>
<dbReference type="GO" id="GO:0005524">
    <property type="term" value="F:ATP binding"/>
    <property type="evidence" value="ECO:0007669"/>
    <property type="project" value="UniProtKB-KW"/>
</dbReference>
<evidence type="ECO:0000256" key="1">
    <source>
        <dbReference type="ARBA" id="ARBA00008020"/>
    </source>
</evidence>
<dbReference type="Gene3D" id="3.30.260.10">
    <property type="entry name" value="TCP-1-like chaperonin intermediate domain"/>
    <property type="match status" value="1"/>
</dbReference>
<proteinExistence type="inferred from homology"/>
<dbReference type="InterPro" id="IPR017998">
    <property type="entry name" value="Chaperone_TCP-1"/>
</dbReference>
<comment type="caution">
    <text evidence="6">The sequence shown here is derived from an EMBL/GenBank/DDBJ whole genome shotgun (WGS) entry which is preliminary data.</text>
</comment>
<dbReference type="InterPro" id="IPR027409">
    <property type="entry name" value="GroEL-like_apical_dom_sf"/>
</dbReference>
<dbReference type="Pfam" id="PF00118">
    <property type="entry name" value="Cpn60_TCP1"/>
    <property type="match status" value="1"/>
</dbReference>
<dbReference type="Gene3D" id="3.50.7.10">
    <property type="entry name" value="GroEL"/>
    <property type="match status" value="1"/>
</dbReference>
<accession>A0A813WB60</accession>
<evidence type="ECO:0000256" key="3">
    <source>
        <dbReference type="ARBA" id="ARBA00022840"/>
    </source>
</evidence>
<name>A0A813WB60_9BILA</name>
<protein>
    <submittedName>
        <fullName evidence="6">Uncharacterized protein</fullName>
    </submittedName>
</protein>
<reference evidence="6" key="1">
    <citation type="submission" date="2021-02" db="EMBL/GenBank/DDBJ databases">
        <authorList>
            <person name="Nowell W R."/>
        </authorList>
    </citation>
    <scope>NUCLEOTIDE SEQUENCE</scope>
</reference>
<dbReference type="SUPFAM" id="SSF48592">
    <property type="entry name" value="GroEL equatorial domain-like"/>
    <property type="match status" value="1"/>
</dbReference>
<keyword evidence="2 5" id="KW-0547">Nucleotide-binding</keyword>
<evidence type="ECO:0000256" key="2">
    <source>
        <dbReference type="ARBA" id="ARBA00022741"/>
    </source>
</evidence>
<evidence type="ECO:0000313" key="6">
    <source>
        <dbReference type="EMBL" id="CAF0850845.1"/>
    </source>
</evidence>
<dbReference type="Gene3D" id="1.10.560.10">
    <property type="entry name" value="GroEL-like equatorial domain"/>
    <property type="match status" value="1"/>
</dbReference>
<keyword evidence="3 5" id="KW-0067">ATP-binding</keyword>
<dbReference type="AlphaFoldDB" id="A0A813WB60"/>
<dbReference type="InterPro" id="IPR002194">
    <property type="entry name" value="Chaperonin_TCP-1_CS"/>
</dbReference>
<evidence type="ECO:0000256" key="5">
    <source>
        <dbReference type="RuleBase" id="RU004187"/>
    </source>
</evidence>
<sequence length="262" mass="29384">MCDSCKSIISYIEQLSGLDLNNVFLKVNTEKCKERLIAVGDLVKSTLGPKNKILQCNINGEPDADKLLITNDRATILSKIGVDNLVERVLVVQDDEVGDGTTSVVETENLLAQKIHLQTITTGWRNVTNEALMVLEDVANNNRFLISSNLQQFKSDLMNIARTTLGLKIFQEKKDHFSKLCVDPVLKLHDKTDSQDIQTPKGLGSNLNDSHLEEGFLSEKRICINMPKRLGSNLNDSRLEESFLSEKRIRINIPKRIENAPI</sequence>
<dbReference type="InterPro" id="IPR002423">
    <property type="entry name" value="Cpn60/GroEL/TCP-1"/>
</dbReference>
<dbReference type="GO" id="GO:0016887">
    <property type="term" value="F:ATP hydrolysis activity"/>
    <property type="evidence" value="ECO:0007669"/>
    <property type="project" value="InterPro"/>
</dbReference>
<dbReference type="PROSITE" id="PS00995">
    <property type="entry name" value="TCP1_3"/>
    <property type="match status" value="1"/>
</dbReference>
<organism evidence="6 7">
    <name type="scientific">Rotaria sordida</name>
    <dbReference type="NCBI Taxonomy" id="392033"/>
    <lineage>
        <taxon>Eukaryota</taxon>
        <taxon>Metazoa</taxon>
        <taxon>Spiralia</taxon>
        <taxon>Gnathifera</taxon>
        <taxon>Rotifera</taxon>
        <taxon>Eurotatoria</taxon>
        <taxon>Bdelloidea</taxon>
        <taxon>Philodinida</taxon>
        <taxon>Philodinidae</taxon>
        <taxon>Rotaria</taxon>
    </lineage>
</organism>
<dbReference type="InterPro" id="IPR027413">
    <property type="entry name" value="GROEL-like_equatorial_sf"/>
</dbReference>
<keyword evidence="4 5" id="KW-0143">Chaperone</keyword>
<evidence type="ECO:0000256" key="4">
    <source>
        <dbReference type="ARBA" id="ARBA00023186"/>
    </source>
</evidence>
<dbReference type="EMBL" id="CAJNOU010000077">
    <property type="protein sequence ID" value="CAF0850845.1"/>
    <property type="molecule type" value="Genomic_DNA"/>
</dbReference>
<evidence type="ECO:0000313" key="7">
    <source>
        <dbReference type="Proteomes" id="UP000663889"/>
    </source>
</evidence>
<dbReference type="PRINTS" id="PR00304">
    <property type="entry name" value="TCOMPLEXTCP1"/>
</dbReference>
<gene>
    <name evidence="6" type="ORF">SEV965_LOCUS3096</name>
</gene>
<dbReference type="GO" id="GO:0051082">
    <property type="term" value="F:unfolded protein binding"/>
    <property type="evidence" value="ECO:0007669"/>
    <property type="project" value="InterPro"/>
</dbReference>
<dbReference type="PANTHER" id="PTHR11353">
    <property type="entry name" value="CHAPERONIN"/>
    <property type="match status" value="1"/>
</dbReference>
<dbReference type="SUPFAM" id="SSF54849">
    <property type="entry name" value="GroEL-intermediate domain like"/>
    <property type="match status" value="1"/>
</dbReference>
<dbReference type="InterPro" id="IPR027410">
    <property type="entry name" value="TCP-1-like_intermed_sf"/>
</dbReference>
<dbReference type="GO" id="GO:0140662">
    <property type="term" value="F:ATP-dependent protein folding chaperone"/>
    <property type="evidence" value="ECO:0007669"/>
    <property type="project" value="InterPro"/>
</dbReference>
<comment type="similarity">
    <text evidence="1 5">Belongs to the TCP-1 chaperonin family.</text>
</comment>